<reference evidence="7" key="1">
    <citation type="submission" date="2022-07" db="EMBL/GenBank/DDBJ databases">
        <authorList>
            <person name="Xamxidin M."/>
        </authorList>
    </citation>
    <scope>NUCLEOTIDE SEQUENCE</scope>
    <source>
        <strain evidence="7">YS8-69</strain>
    </source>
</reference>
<evidence type="ECO:0000256" key="4">
    <source>
        <dbReference type="ARBA" id="ARBA00023136"/>
    </source>
</evidence>
<evidence type="ECO:0000313" key="8">
    <source>
        <dbReference type="Proteomes" id="UP001165267"/>
    </source>
</evidence>
<evidence type="ECO:0000313" key="7">
    <source>
        <dbReference type="EMBL" id="MCR2745389.1"/>
    </source>
</evidence>
<sequence length="195" mass="21349">MGMLILVAGLVLFLGMHATRIPNDQRRSGMIARLGKNRYRTIYTVVSIIGLVLVVYGYGQARLDPVFVWSPPAATRHIAALLMLFSMILLAASFVPSNHLKAKLQHPMTLSVKLWAFAHLIANGTLADIVLFGSFLVWAILTFKSARKRAIPMGFTGDGPTKVGTLMTVVVGVLAWLVFAAWLHVHLIGVSPFSR</sequence>
<evidence type="ECO:0000256" key="3">
    <source>
        <dbReference type="ARBA" id="ARBA00022989"/>
    </source>
</evidence>
<keyword evidence="8" id="KW-1185">Reference proteome</keyword>
<feature type="domain" description="NnrU" evidence="6">
    <location>
        <begin position="5"/>
        <end position="192"/>
    </location>
</feature>
<feature type="transmembrane region" description="Helical" evidence="5">
    <location>
        <begin position="78"/>
        <end position="96"/>
    </location>
</feature>
<comment type="caution">
    <text evidence="7">The sequence shown here is derived from an EMBL/GenBank/DDBJ whole genome shotgun (WGS) entry which is preliminary data.</text>
</comment>
<keyword evidence="3 5" id="KW-1133">Transmembrane helix</keyword>
<dbReference type="Proteomes" id="UP001165267">
    <property type="component" value="Unassembled WGS sequence"/>
</dbReference>
<dbReference type="EMBL" id="JANKHG010000001">
    <property type="protein sequence ID" value="MCR2745389.1"/>
    <property type="molecule type" value="Genomic_DNA"/>
</dbReference>
<dbReference type="InterPro" id="IPR009915">
    <property type="entry name" value="NnrU_dom"/>
</dbReference>
<organism evidence="7 8">
    <name type="scientific">Limnobacter parvus</name>
    <dbReference type="NCBI Taxonomy" id="2939690"/>
    <lineage>
        <taxon>Bacteria</taxon>
        <taxon>Pseudomonadati</taxon>
        <taxon>Pseudomonadota</taxon>
        <taxon>Betaproteobacteria</taxon>
        <taxon>Burkholderiales</taxon>
        <taxon>Burkholderiaceae</taxon>
        <taxon>Limnobacter</taxon>
    </lineage>
</organism>
<dbReference type="Pfam" id="PF07298">
    <property type="entry name" value="NnrU"/>
    <property type="match status" value="1"/>
</dbReference>
<feature type="transmembrane region" description="Helical" evidence="5">
    <location>
        <begin position="42"/>
        <end position="58"/>
    </location>
</feature>
<comment type="subcellular location">
    <subcellularLocation>
        <location evidence="1">Membrane</location>
        <topology evidence="1">Multi-pass membrane protein</topology>
    </subcellularLocation>
</comment>
<evidence type="ECO:0000256" key="1">
    <source>
        <dbReference type="ARBA" id="ARBA00004141"/>
    </source>
</evidence>
<accession>A0ABT1XES7</accession>
<keyword evidence="4 5" id="KW-0472">Membrane</keyword>
<evidence type="ECO:0000259" key="6">
    <source>
        <dbReference type="Pfam" id="PF07298"/>
    </source>
</evidence>
<name>A0ABT1XES7_9BURK</name>
<evidence type="ECO:0000256" key="2">
    <source>
        <dbReference type="ARBA" id="ARBA00022692"/>
    </source>
</evidence>
<proteinExistence type="predicted"/>
<keyword evidence="2 5" id="KW-0812">Transmembrane</keyword>
<feature type="transmembrane region" description="Helical" evidence="5">
    <location>
        <begin position="116"/>
        <end position="143"/>
    </location>
</feature>
<evidence type="ECO:0000256" key="5">
    <source>
        <dbReference type="SAM" id="Phobius"/>
    </source>
</evidence>
<dbReference type="RefSeq" id="WP_257510631.1">
    <property type="nucleotide sequence ID" value="NZ_JANKHG010000001.1"/>
</dbReference>
<feature type="transmembrane region" description="Helical" evidence="5">
    <location>
        <begin position="163"/>
        <end position="185"/>
    </location>
</feature>
<gene>
    <name evidence="7" type="ORF">NSP04_01860</name>
</gene>
<protein>
    <submittedName>
        <fullName evidence="7">NnrU family protein</fullName>
    </submittedName>
</protein>